<dbReference type="Proteomes" id="UP000265566">
    <property type="component" value="Chromosome 3"/>
</dbReference>
<organism evidence="1 4">
    <name type="scientific">Medicago truncatula</name>
    <name type="common">Barrel medic</name>
    <name type="synonym">Medicago tribuloides</name>
    <dbReference type="NCBI Taxonomy" id="3880"/>
    <lineage>
        <taxon>Eukaryota</taxon>
        <taxon>Viridiplantae</taxon>
        <taxon>Streptophyta</taxon>
        <taxon>Embryophyta</taxon>
        <taxon>Tracheophyta</taxon>
        <taxon>Spermatophyta</taxon>
        <taxon>Magnoliopsida</taxon>
        <taxon>eudicotyledons</taxon>
        <taxon>Gunneridae</taxon>
        <taxon>Pentapetalae</taxon>
        <taxon>rosids</taxon>
        <taxon>fabids</taxon>
        <taxon>Fabales</taxon>
        <taxon>Fabaceae</taxon>
        <taxon>Papilionoideae</taxon>
        <taxon>50 kb inversion clade</taxon>
        <taxon>NPAAA clade</taxon>
        <taxon>Hologalegina</taxon>
        <taxon>IRL clade</taxon>
        <taxon>Trifolieae</taxon>
        <taxon>Medicago</taxon>
    </lineage>
</organism>
<keyword evidence="4" id="KW-1185">Reference proteome</keyword>
<evidence type="ECO:0000313" key="4">
    <source>
        <dbReference type="Proteomes" id="UP000002051"/>
    </source>
</evidence>
<reference evidence="2" key="4">
    <citation type="journal article" date="2018" name="Nat. Plants">
        <title>Whole-genome landscape of Medicago truncatula symbiotic genes.</title>
        <authorList>
            <person name="Pecrix Y."/>
            <person name="Gamas P."/>
            <person name="Carrere S."/>
        </authorList>
    </citation>
    <scope>NUCLEOTIDE SEQUENCE</scope>
    <source>
        <tissue evidence="2">Leaves</tissue>
    </source>
</reference>
<dbReference type="AlphaFoldDB" id="A0A072V179"/>
<evidence type="ECO:0000313" key="3">
    <source>
        <dbReference type="EnsemblPlants" id="KEH35133"/>
    </source>
</evidence>
<reference evidence="1 4" key="1">
    <citation type="journal article" date="2011" name="Nature">
        <title>The Medicago genome provides insight into the evolution of rhizobial symbioses.</title>
        <authorList>
            <person name="Young N.D."/>
            <person name="Debelle F."/>
            <person name="Oldroyd G.E."/>
            <person name="Geurts R."/>
            <person name="Cannon S.B."/>
            <person name="Udvardi M.K."/>
            <person name="Benedito V.A."/>
            <person name="Mayer K.F."/>
            <person name="Gouzy J."/>
            <person name="Schoof H."/>
            <person name="Van de Peer Y."/>
            <person name="Proost S."/>
            <person name="Cook D.R."/>
            <person name="Meyers B.C."/>
            <person name="Spannagl M."/>
            <person name="Cheung F."/>
            <person name="De Mita S."/>
            <person name="Krishnakumar V."/>
            <person name="Gundlach H."/>
            <person name="Zhou S."/>
            <person name="Mudge J."/>
            <person name="Bharti A.K."/>
            <person name="Murray J.D."/>
            <person name="Naoumkina M.A."/>
            <person name="Rosen B."/>
            <person name="Silverstein K.A."/>
            <person name="Tang H."/>
            <person name="Rombauts S."/>
            <person name="Zhao P.X."/>
            <person name="Zhou P."/>
            <person name="Barbe V."/>
            <person name="Bardou P."/>
            <person name="Bechner M."/>
            <person name="Bellec A."/>
            <person name="Berger A."/>
            <person name="Berges H."/>
            <person name="Bidwell S."/>
            <person name="Bisseling T."/>
            <person name="Choisne N."/>
            <person name="Couloux A."/>
            <person name="Denny R."/>
            <person name="Deshpande S."/>
            <person name="Dai X."/>
            <person name="Doyle J.J."/>
            <person name="Dudez A.M."/>
            <person name="Farmer A.D."/>
            <person name="Fouteau S."/>
            <person name="Franken C."/>
            <person name="Gibelin C."/>
            <person name="Gish J."/>
            <person name="Goldstein S."/>
            <person name="Gonzalez A.J."/>
            <person name="Green P.J."/>
            <person name="Hallab A."/>
            <person name="Hartog M."/>
            <person name="Hua A."/>
            <person name="Humphray S.J."/>
            <person name="Jeong D.H."/>
            <person name="Jing Y."/>
            <person name="Jocker A."/>
            <person name="Kenton S.M."/>
            <person name="Kim D.J."/>
            <person name="Klee K."/>
            <person name="Lai H."/>
            <person name="Lang C."/>
            <person name="Lin S."/>
            <person name="Macmil S.L."/>
            <person name="Magdelenat G."/>
            <person name="Matthews L."/>
            <person name="McCorrison J."/>
            <person name="Monaghan E.L."/>
            <person name="Mun J.H."/>
            <person name="Najar F.Z."/>
            <person name="Nicholson C."/>
            <person name="Noirot C."/>
            <person name="O'Bleness M."/>
            <person name="Paule C.R."/>
            <person name="Poulain J."/>
            <person name="Prion F."/>
            <person name="Qin B."/>
            <person name="Qu C."/>
            <person name="Retzel E.F."/>
            <person name="Riddle C."/>
            <person name="Sallet E."/>
            <person name="Samain S."/>
            <person name="Samson N."/>
            <person name="Sanders I."/>
            <person name="Saurat O."/>
            <person name="Scarpelli C."/>
            <person name="Schiex T."/>
            <person name="Segurens B."/>
            <person name="Severin A.J."/>
            <person name="Sherrier D.J."/>
            <person name="Shi R."/>
            <person name="Sims S."/>
            <person name="Singer S.R."/>
            <person name="Sinharoy S."/>
            <person name="Sterck L."/>
            <person name="Viollet A."/>
            <person name="Wang B.B."/>
            <person name="Wang K."/>
            <person name="Wang M."/>
            <person name="Wang X."/>
            <person name="Warfsmann J."/>
            <person name="Weissenbach J."/>
            <person name="White D.D."/>
            <person name="White J.D."/>
            <person name="Wiley G.B."/>
            <person name="Wincker P."/>
            <person name="Xing Y."/>
            <person name="Yang L."/>
            <person name="Yao Z."/>
            <person name="Ying F."/>
            <person name="Zhai J."/>
            <person name="Zhou L."/>
            <person name="Zuber A."/>
            <person name="Denarie J."/>
            <person name="Dixon R.A."/>
            <person name="May G.D."/>
            <person name="Schwartz D.C."/>
            <person name="Rogers J."/>
            <person name="Quetier F."/>
            <person name="Town C.D."/>
            <person name="Roe B.A."/>
        </authorList>
    </citation>
    <scope>NUCLEOTIDE SEQUENCE [LARGE SCALE GENOMIC DNA]</scope>
    <source>
        <strain evidence="1">A17</strain>
        <strain evidence="3 4">cv. Jemalong A17</strain>
    </source>
</reference>
<dbReference type="EMBL" id="PSQE01000003">
    <property type="protein sequence ID" value="RHN68923.1"/>
    <property type="molecule type" value="Genomic_DNA"/>
</dbReference>
<accession>A0A072V179</accession>
<dbReference type="Proteomes" id="UP000002051">
    <property type="component" value="Chromosome 3"/>
</dbReference>
<evidence type="ECO:0000313" key="2">
    <source>
        <dbReference type="EMBL" id="RHN68923.1"/>
    </source>
</evidence>
<dbReference type="HOGENOM" id="CLU_3017260_0_0_1"/>
<reference evidence="3" key="3">
    <citation type="submission" date="2015-04" db="UniProtKB">
        <authorList>
            <consortium name="EnsemblPlants"/>
        </authorList>
    </citation>
    <scope>IDENTIFICATION</scope>
    <source>
        <strain evidence="3">cv. Jemalong A17</strain>
    </source>
</reference>
<evidence type="ECO:0000313" key="1">
    <source>
        <dbReference type="EMBL" id="KEH35133.1"/>
    </source>
</evidence>
<proteinExistence type="predicted"/>
<gene>
    <name evidence="1" type="ordered locus">MTR_3g080025</name>
    <name evidence="2" type="ORF">MtrunA17_Chr3g0119221</name>
</gene>
<dbReference type="EnsemblPlants" id="KEH35133">
    <property type="protein sequence ID" value="KEH35133"/>
    <property type="gene ID" value="MTR_3g080025"/>
</dbReference>
<dbReference type="PaxDb" id="3880-AES71625"/>
<sequence>MIPITADLVSVEVKEDSSSSSVATGIGRSKKVSMQAPIAAANGASSANTALQEFCL</sequence>
<protein>
    <submittedName>
        <fullName evidence="1 3">Uncharacterized protein</fullName>
    </submittedName>
</protein>
<dbReference type="EMBL" id="CM001219">
    <property type="protein sequence ID" value="KEH35133.1"/>
    <property type="molecule type" value="Genomic_DNA"/>
</dbReference>
<name>A0A072V179_MEDTR</name>
<dbReference type="Gramene" id="rna17344">
    <property type="protein sequence ID" value="RHN68923.1"/>
    <property type="gene ID" value="gene17344"/>
</dbReference>
<reference evidence="1 4" key="2">
    <citation type="journal article" date="2014" name="BMC Genomics">
        <title>An improved genome release (version Mt4.0) for the model legume Medicago truncatula.</title>
        <authorList>
            <person name="Tang H."/>
            <person name="Krishnakumar V."/>
            <person name="Bidwell S."/>
            <person name="Rosen B."/>
            <person name="Chan A."/>
            <person name="Zhou S."/>
            <person name="Gentzbittel L."/>
            <person name="Childs K.L."/>
            <person name="Yandell M."/>
            <person name="Gundlach H."/>
            <person name="Mayer K.F."/>
            <person name="Schwartz D.C."/>
            <person name="Town C.D."/>
        </authorList>
    </citation>
    <scope>GENOME REANNOTATION</scope>
    <source>
        <strain evidence="1">A17</strain>
        <strain evidence="3 4">cv. Jemalong A17</strain>
    </source>
</reference>